<keyword evidence="1" id="KW-0645">Protease</keyword>
<evidence type="ECO:0000259" key="4">
    <source>
        <dbReference type="Pfam" id="PF02902"/>
    </source>
</evidence>
<sequence>MRNSKTHKKKKSSLSEAGPEQCHPRVGVKRPSEGCIPNNILVEVASKLNVQANRALIEKALNLKPKQEYSFVKALPLDENKKRELIKQYLRPKQPDEWKEDPDKWLNSLDITNVMNQYEEAYSEFEFMGPYPIDFAAPEPYNKTGKCLIEEMCEIKTSIALQNGTKYIGIIYNLDPHFKSGSHWVATFIDLVKHKTYYFDSYGMEPPEQIKKFMKWLTTQDSQMKLFYNGRRFQYQSSECGMYSMFFIIRMLMGDDFQAFSRKAPPDSFMLDLRDWFFST</sequence>
<reference evidence="5" key="1">
    <citation type="journal article" date="2020" name="Nature">
        <title>Giant virus diversity and host interactions through global metagenomics.</title>
        <authorList>
            <person name="Schulz F."/>
            <person name="Roux S."/>
            <person name="Paez-Espino D."/>
            <person name="Jungbluth S."/>
            <person name="Walsh D.A."/>
            <person name="Denef V.J."/>
            <person name="McMahon K.D."/>
            <person name="Konstantinidis K.T."/>
            <person name="Eloe-Fadrosh E.A."/>
            <person name="Kyrpides N.C."/>
            <person name="Woyke T."/>
        </authorList>
    </citation>
    <scope>NUCLEOTIDE SEQUENCE</scope>
    <source>
        <strain evidence="5">GVMAG-M-3300023174-129</strain>
    </source>
</reference>
<feature type="region of interest" description="Disordered" evidence="3">
    <location>
        <begin position="1"/>
        <end position="30"/>
    </location>
</feature>
<evidence type="ECO:0000256" key="1">
    <source>
        <dbReference type="ARBA" id="ARBA00022670"/>
    </source>
</evidence>
<proteinExistence type="predicted"/>
<dbReference type="GO" id="GO:0006508">
    <property type="term" value="P:proteolysis"/>
    <property type="evidence" value="ECO:0007669"/>
    <property type="project" value="UniProtKB-KW"/>
</dbReference>
<dbReference type="Gene3D" id="3.40.395.10">
    <property type="entry name" value="Adenoviral Proteinase, Chain A"/>
    <property type="match status" value="1"/>
</dbReference>
<dbReference type="GO" id="GO:0008234">
    <property type="term" value="F:cysteine-type peptidase activity"/>
    <property type="evidence" value="ECO:0007669"/>
    <property type="project" value="InterPro"/>
</dbReference>
<accession>A0A6C0D7A6</accession>
<dbReference type="EMBL" id="MN739544">
    <property type="protein sequence ID" value="QHT12353.1"/>
    <property type="molecule type" value="Genomic_DNA"/>
</dbReference>
<feature type="compositionally biased region" description="Basic residues" evidence="3">
    <location>
        <begin position="1"/>
        <end position="12"/>
    </location>
</feature>
<evidence type="ECO:0000256" key="3">
    <source>
        <dbReference type="SAM" id="MobiDB-lite"/>
    </source>
</evidence>
<name>A0A6C0D7A6_9ZZZZ</name>
<dbReference type="AlphaFoldDB" id="A0A6C0D7A6"/>
<dbReference type="InterPro" id="IPR038765">
    <property type="entry name" value="Papain-like_cys_pep_sf"/>
</dbReference>
<feature type="domain" description="Ubiquitin-like protease family profile" evidence="4">
    <location>
        <begin position="170"/>
        <end position="258"/>
    </location>
</feature>
<evidence type="ECO:0000256" key="2">
    <source>
        <dbReference type="ARBA" id="ARBA00022801"/>
    </source>
</evidence>
<organism evidence="5">
    <name type="scientific">viral metagenome</name>
    <dbReference type="NCBI Taxonomy" id="1070528"/>
    <lineage>
        <taxon>unclassified sequences</taxon>
        <taxon>metagenomes</taxon>
        <taxon>organismal metagenomes</taxon>
    </lineage>
</organism>
<dbReference type="Pfam" id="PF02902">
    <property type="entry name" value="Peptidase_C48"/>
    <property type="match status" value="1"/>
</dbReference>
<protein>
    <recommendedName>
        <fullName evidence="4">Ubiquitin-like protease family profile domain-containing protein</fullName>
    </recommendedName>
</protein>
<evidence type="ECO:0000313" key="5">
    <source>
        <dbReference type="EMBL" id="QHT12353.1"/>
    </source>
</evidence>
<dbReference type="InterPro" id="IPR003653">
    <property type="entry name" value="Peptidase_C48_C"/>
</dbReference>
<dbReference type="SUPFAM" id="SSF54001">
    <property type="entry name" value="Cysteine proteinases"/>
    <property type="match status" value="1"/>
</dbReference>
<keyword evidence="2" id="KW-0378">Hydrolase</keyword>